<dbReference type="Proteomes" id="UP000285120">
    <property type="component" value="Unassembled WGS sequence"/>
</dbReference>
<evidence type="ECO:0000313" key="10">
    <source>
        <dbReference type="EMBL" id="RKD75718.1"/>
    </source>
</evidence>
<dbReference type="PANTHER" id="PTHR34981">
    <property type="entry name" value="CELL DIVISION PROTEIN ZAPA"/>
    <property type="match status" value="1"/>
</dbReference>
<reference evidence="10 11" key="1">
    <citation type="submission" date="2018-09" db="EMBL/GenBank/DDBJ databases">
        <title>Genomic Encyclopedia of Archaeal and Bacterial Type Strains, Phase II (KMG-II): from individual species to whole genera.</title>
        <authorList>
            <person name="Goeker M."/>
        </authorList>
    </citation>
    <scope>NUCLEOTIDE SEQUENCE [LARGE SCALE GENOMIC DNA]</scope>
    <source>
        <strain evidence="10 11">DSM 17008</strain>
    </source>
</reference>
<dbReference type="GO" id="GO:0000921">
    <property type="term" value="P:septin ring assembly"/>
    <property type="evidence" value="ECO:0007669"/>
    <property type="project" value="TreeGrafter"/>
</dbReference>
<dbReference type="Pfam" id="PF05164">
    <property type="entry name" value="ZapA"/>
    <property type="match status" value="1"/>
</dbReference>
<evidence type="ECO:0000256" key="3">
    <source>
        <dbReference type="ARBA" id="ARBA00022490"/>
    </source>
</evidence>
<evidence type="ECO:0000256" key="1">
    <source>
        <dbReference type="ARBA" id="ARBA00004496"/>
    </source>
</evidence>
<dbReference type="NCBIfam" id="NF010724">
    <property type="entry name" value="PRK14126.1"/>
    <property type="match status" value="1"/>
</dbReference>
<keyword evidence="3" id="KW-0963">Cytoplasm</keyword>
<dbReference type="GO" id="GO:0043093">
    <property type="term" value="P:FtsZ-dependent cytokinesis"/>
    <property type="evidence" value="ECO:0007669"/>
    <property type="project" value="TreeGrafter"/>
</dbReference>
<evidence type="ECO:0000256" key="6">
    <source>
        <dbReference type="ARBA" id="ARBA00023306"/>
    </source>
</evidence>
<comment type="subunit">
    <text evidence="8">Homodimer. Interacts with FtsZ.</text>
</comment>
<dbReference type="AlphaFoldDB" id="A0A419V6Z2"/>
<dbReference type="GO" id="GO:0032153">
    <property type="term" value="C:cell division site"/>
    <property type="evidence" value="ECO:0007669"/>
    <property type="project" value="TreeGrafter"/>
</dbReference>
<dbReference type="Gene3D" id="6.10.250.790">
    <property type="match status" value="1"/>
</dbReference>
<comment type="subcellular location">
    <subcellularLocation>
        <location evidence="1">Cytoplasm</location>
    </subcellularLocation>
</comment>
<gene>
    <name evidence="10" type="ORF">ATL39_1420</name>
</gene>
<comment type="caution">
    <text evidence="10">The sequence shown here is derived from an EMBL/GenBank/DDBJ whole genome shotgun (WGS) entry which is preliminary data.</text>
</comment>
<dbReference type="GO" id="GO:0000917">
    <property type="term" value="P:division septum assembly"/>
    <property type="evidence" value="ECO:0007669"/>
    <property type="project" value="UniProtKB-KW"/>
</dbReference>
<name>A0A419V6Z2_9BACL</name>
<dbReference type="GO" id="GO:0030428">
    <property type="term" value="C:cell septum"/>
    <property type="evidence" value="ECO:0007669"/>
    <property type="project" value="TreeGrafter"/>
</dbReference>
<sequence length="88" mass="10272">MAEEKDKYKTTVTIYGQQYTIVGDDPPEHVRKVAKALTEKMKEHKSLNPYLNTTRLAVLTAVNLVDENLKMKDEYKNEQTIQEENEDR</sequence>
<dbReference type="InterPro" id="IPR053712">
    <property type="entry name" value="Bac_CellDiv_Activator"/>
</dbReference>
<dbReference type="PANTHER" id="PTHR34981:SF1">
    <property type="entry name" value="CELL DIVISION PROTEIN ZAPA"/>
    <property type="match status" value="1"/>
</dbReference>
<dbReference type="InterPro" id="IPR007838">
    <property type="entry name" value="Cell_div_ZapA-like"/>
</dbReference>
<keyword evidence="11" id="KW-1185">Reference proteome</keyword>
<dbReference type="OrthoDB" id="9808604at2"/>
<dbReference type="EMBL" id="RAPK01000007">
    <property type="protein sequence ID" value="RKD75718.1"/>
    <property type="molecule type" value="Genomic_DNA"/>
</dbReference>
<dbReference type="GO" id="GO:0005829">
    <property type="term" value="C:cytosol"/>
    <property type="evidence" value="ECO:0007669"/>
    <property type="project" value="TreeGrafter"/>
</dbReference>
<proteinExistence type="predicted"/>
<protein>
    <recommendedName>
        <fullName evidence="2">Cell division protein ZapA</fullName>
    </recommendedName>
    <alternativeName>
        <fullName evidence="9">Z ring-associated protein ZapA</fullName>
    </alternativeName>
</protein>
<dbReference type="SUPFAM" id="SSF102829">
    <property type="entry name" value="Cell division protein ZapA-like"/>
    <property type="match status" value="1"/>
</dbReference>
<evidence type="ECO:0000313" key="11">
    <source>
        <dbReference type="Proteomes" id="UP000285120"/>
    </source>
</evidence>
<keyword evidence="5" id="KW-0717">Septation</keyword>
<keyword evidence="4 10" id="KW-0132">Cell division</keyword>
<dbReference type="RefSeq" id="WP_120192578.1">
    <property type="nucleotide sequence ID" value="NZ_RAPK01000007.1"/>
</dbReference>
<keyword evidence="6" id="KW-0131">Cell cycle</keyword>
<comment type="function">
    <text evidence="7">Activator of cell division through the inhibition of FtsZ GTPase activity, therefore promoting FtsZ assembly into bundles of protofilaments necessary for the formation of the division Z ring. It is recruited early at mid-cell but it is not essential for cell division.</text>
</comment>
<accession>A0A419V6Z2</accession>
<evidence type="ECO:0000256" key="7">
    <source>
        <dbReference type="ARBA" id="ARBA00024910"/>
    </source>
</evidence>
<dbReference type="InterPro" id="IPR036192">
    <property type="entry name" value="Cell_div_ZapA-like_sf"/>
</dbReference>
<organism evidence="10 11">
    <name type="scientific">Sinobaca qinghaiensis</name>
    <dbReference type="NCBI Taxonomy" id="342944"/>
    <lineage>
        <taxon>Bacteria</taxon>
        <taxon>Bacillati</taxon>
        <taxon>Bacillota</taxon>
        <taxon>Bacilli</taxon>
        <taxon>Bacillales</taxon>
        <taxon>Sporolactobacillaceae</taxon>
        <taxon>Sinobaca</taxon>
    </lineage>
</organism>
<evidence type="ECO:0000256" key="4">
    <source>
        <dbReference type="ARBA" id="ARBA00022618"/>
    </source>
</evidence>
<evidence type="ECO:0000256" key="2">
    <source>
        <dbReference type="ARBA" id="ARBA00015195"/>
    </source>
</evidence>
<evidence type="ECO:0000256" key="5">
    <source>
        <dbReference type="ARBA" id="ARBA00023210"/>
    </source>
</evidence>
<evidence type="ECO:0000256" key="9">
    <source>
        <dbReference type="ARBA" id="ARBA00033158"/>
    </source>
</evidence>
<evidence type="ECO:0000256" key="8">
    <source>
        <dbReference type="ARBA" id="ARBA00026068"/>
    </source>
</evidence>